<dbReference type="AlphaFoldDB" id="A0ABD0UK69"/>
<evidence type="ECO:0000313" key="2">
    <source>
        <dbReference type="EMBL" id="KAL0913043.1"/>
    </source>
</evidence>
<evidence type="ECO:0000313" key="3">
    <source>
        <dbReference type="Proteomes" id="UP001552299"/>
    </source>
</evidence>
<accession>A0ABD0UK69</accession>
<feature type="transmembrane region" description="Helical" evidence="1">
    <location>
        <begin position="211"/>
        <end position="234"/>
    </location>
</feature>
<feature type="transmembrane region" description="Helical" evidence="1">
    <location>
        <begin position="341"/>
        <end position="363"/>
    </location>
</feature>
<protein>
    <recommendedName>
        <fullName evidence="4">Transmembrane protein</fullName>
    </recommendedName>
</protein>
<keyword evidence="1" id="KW-0812">Transmembrane</keyword>
<dbReference type="EMBL" id="JANQDX010000013">
    <property type="protein sequence ID" value="KAL0913043.1"/>
    <property type="molecule type" value="Genomic_DNA"/>
</dbReference>
<evidence type="ECO:0008006" key="4">
    <source>
        <dbReference type="Google" id="ProtNLM"/>
    </source>
</evidence>
<evidence type="ECO:0000256" key="1">
    <source>
        <dbReference type="SAM" id="Phobius"/>
    </source>
</evidence>
<gene>
    <name evidence="2" type="ORF">M5K25_016474</name>
</gene>
<comment type="caution">
    <text evidence="2">The sequence shown here is derived from an EMBL/GenBank/DDBJ whole genome shotgun (WGS) entry which is preliminary data.</text>
</comment>
<keyword evidence="1" id="KW-0472">Membrane</keyword>
<dbReference type="Proteomes" id="UP001552299">
    <property type="component" value="Unassembled WGS sequence"/>
</dbReference>
<keyword evidence="1" id="KW-1133">Transmembrane helix</keyword>
<feature type="transmembrane region" description="Helical" evidence="1">
    <location>
        <begin position="177"/>
        <end position="205"/>
    </location>
</feature>
<name>A0ABD0UK69_DENTH</name>
<proteinExistence type="predicted"/>
<sequence length="423" mass="45893">MPRILSSLDLYGYSQSVAFENALASLFQQSLAVWWLLRSIIPAVKIQLSFSCLVLSCFCVLVQKLLAAACNSAAQNMAFSWLLLTLPRDYIAQNMRSMGVLSHDERHPMSMLRGAWHGNLEIPLLFPCGSCSVSALWLLVSLVSVFMSVGLLPVGLSRGCSVSVGLLPVDLSRGCSVSVGLLPVGLLVAVLCLLDCCLVAFPWLFCCLLAFPWLSVSFVVSCLCQVYCFVASLLRMADPANDHGFIYDDQGKVDNIKSPFFDFSPGVDQSVEEYVDRIVFQLAATIDEQLSSVQWLLSHDGRHPMSMLRGAWHGNLEIPLLFPCGGCSVSALWLLVSPVSVFVSVGLLPVGLSRGCSVSVGLLPVDLSRGCSVSVGLPVAVLCLLACCLVAFPWLFCCLLAFPWLVFCPGYFSKVPAKDKNTL</sequence>
<keyword evidence="3" id="KW-1185">Reference proteome</keyword>
<feature type="transmembrane region" description="Helical" evidence="1">
    <location>
        <begin position="135"/>
        <end position="156"/>
    </location>
</feature>
<reference evidence="2 3" key="1">
    <citation type="journal article" date="2024" name="Plant Biotechnol. J.">
        <title>Dendrobium thyrsiflorum genome and its molecular insights into genes involved in important horticultural traits.</title>
        <authorList>
            <person name="Chen B."/>
            <person name="Wang J.Y."/>
            <person name="Zheng P.J."/>
            <person name="Li K.L."/>
            <person name="Liang Y.M."/>
            <person name="Chen X.F."/>
            <person name="Zhang C."/>
            <person name="Zhao X."/>
            <person name="He X."/>
            <person name="Zhang G.Q."/>
            <person name="Liu Z.J."/>
            <person name="Xu Q."/>
        </authorList>
    </citation>
    <scope>NUCLEOTIDE SEQUENCE [LARGE SCALE GENOMIC DNA]</scope>
    <source>
        <strain evidence="2">GZMU011</strain>
    </source>
</reference>
<organism evidence="2 3">
    <name type="scientific">Dendrobium thyrsiflorum</name>
    <name type="common">Pinecone-like raceme dendrobium</name>
    <name type="synonym">Orchid</name>
    <dbReference type="NCBI Taxonomy" id="117978"/>
    <lineage>
        <taxon>Eukaryota</taxon>
        <taxon>Viridiplantae</taxon>
        <taxon>Streptophyta</taxon>
        <taxon>Embryophyta</taxon>
        <taxon>Tracheophyta</taxon>
        <taxon>Spermatophyta</taxon>
        <taxon>Magnoliopsida</taxon>
        <taxon>Liliopsida</taxon>
        <taxon>Asparagales</taxon>
        <taxon>Orchidaceae</taxon>
        <taxon>Epidendroideae</taxon>
        <taxon>Malaxideae</taxon>
        <taxon>Dendrobiinae</taxon>
        <taxon>Dendrobium</taxon>
    </lineage>
</organism>
<feature type="transmembrane region" description="Helical" evidence="1">
    <location>
        <begin position="375"/>
        <end position="406"/>
    </location>
</feature>